<dbReference type="InterPro" id="IPR013098">
    <property type="entry name" value="Ig_I-set"/>
</dbReference>
<dbReference type="Pfam" id="PF07995">
    <property type="entry name" value="GSDH"/>
    <property type="match status" value="1"/>
</dbReference>
<organism evidence="4 5">
    <name type="scientific">Povalibacter uvarum</name>
    <dbReference type="NCBI Taxonomy" id="732238"/>
    <lineage>
        <taxon>Bacteria</taxon>
        <taxon>Pseudomonadati</taxon>
        <taxon>Pseudomonadota</taxon>
        <taxon>Gammaproteobacteria</taxon>
        <taxon>Steroidobacterales</taxon>
        <taxon>Steroidobacteraceae</taxon>
        <taxon>Povalibacter</taxon>
    </lineage>
</organism>
<dbReference type="InterPro" id="IPR012938">
    <property type="entry name" value="Glc/Sorbosone_DH"/>
</dbReference>
<dbReference type="PANTHER" id="PTHR19328">
    <property type="entry name" value="HEDGEHOG-INTERACTING PROTEIN"/>
    <property type="match status" value="1"/>
</dbReference>
<gene>
    <name evidence="4" type="ORF">HNQ60_005173</name>
</gene>
<accession>A0A841HS93</accession>
<dbReference type="PANTHER" id="PTHR19328:SF75">
    <property type="entry name" value="ALDOSE SUGAR DEHYDROGENASE YLII"/>
    <property type="match status" value="1"/>
</dbReference>
<dbReference type="Gene3D" id="2.120.10.30">
    <property type="entry name" value="TolB, C-terminal domain"/>
    <property type="match status" value="1"/>
</dbReference>
<dbReference type="AlphaFoldDB" id="A0A841HS93"/>
<feature type="domain" description="Ig-like" evidence="3">
    <location>
        <begin position="378"/>
        <end position="461"/>
    </location>
</feature>
<evidence type="ECO:0000259" key="2">
    <source>
        <dbReference type="PROSITE" id="PS50060"/>
    </source>
</evidence>
<feature type="compositionally biased region" description="Polar residues" evidence="1">
    <location>
        <begin position="686"/>
        <end position="696"/>
    </location>
</feature>
<evidence type="ECO:0000313" key="4">
    <source>
        <dbReference type="EMBL" id="MBB6096251.1"/>
    </source>
</evidence>
<proteinExistence type="predicted"/>
<dbReference type="SUPFAM" id="SSF50952">
    <property type="entry name" value="Soluble quinoprotein glucose dehydrogenase"/>
    <property type="match status" value="1"/>
</dbReference>
<sequence length="832" mass="86432">MRAASNPICILRAVVLLLFALSFTTERIEAATLPSGFTETRVATGLASPTAMTVAPDGRLFVCEQGGRLRVIRNGALLTQPFLTLSVNSSGERGLLGVAFDPNFESNSYIYVYYTTSSSPVHNRVSRFTASAANPDVVAAGSEQILIDLPSLSSATNHNGGAIHFGNDGYLYIAVGDNAAPSNAPLLTTTLGKVLRIASDGSIPADNPFVSQTTGINQAIWARGLRNPFNFAVDRASGRIHVNDVGQDSWEEVNHAIAGANFGWPATEGPNPAGVAGVRYPVYSYQNAGSNCAITGAAFYSPTTVTFPSAYVGRYFFGDYCGGFIRYASPTSYSTATGFATGISSLVDIQVANDGSLYYLARGGGELFRVQYTANLAPSITRNPMNVVVAVGQSANFEAAASGTAPLTYQWQRNGVNISGANQATYTIPSVIAGDNGASFRVVVSNAFGSATSSLATLTVTSNTAPVATIASPAANTTYRGGQVFTFSGSGSDAEEGTLPPSALTWRVDFHHDDHTHPHVLPTTGGTGTFSIANRGETSANVFYRVILTVRDSAGLTSTTSVDLRPLTSTVRLESNIAQAQLTLDGVPVVAPLEFVGVEGVVRSIGAVSPQTSGGASYDFASWSDGGAQTHEITTPTADTTYTALFQPTVTTTVFSETFETQTGWTLPSGANTASSGRWERGDPQATGSSGRAMQPTSCAGGTVNCMITGLAAGSSAGANDVDGGLTTIESPPIALPTSGTITLRFSFYLAHLNNASSADFFRVQVVGANGTPQSVFQRNGSASTIAAAWSSQTVNLTSFAGQTIRLRFVAADGSSASLIEAGVDAVSVTRQ</sequence>
<evidence type="ECO:0000256" key="1">
    <source>
        <dbReference type="SAM" id="MobiDB-lite"/>
    </source>
</evidence>
<dbReference type="SUPFAM" id="SSF49899">
    <property type="entry name" value="Concanavalin A-like lectins/glucanases"/>
    <property type="match status" value="1"/>
</dbReference>
<protein>
    <submittedName>
        <fullName evidence="4">Glucose/arabinose dehydrogenase</fullName>
    </submittedName>
</protein>
<dbReference type="EMBL" id="JACHHZ010000007">
    <property type="protein sequence ID" value="MBB6096251.1"/>
    <property type="molecule type" value="Genomic_DNA"/>
</dbReference>
<comment type="caution">
    <text evidence="4">The sequence shown here is derived from an EMBL/GenBank/DDBJ whole genome shotgun (WGS) entry which is preliminary data.</text>
</comment>
<dbReference type="Gene3D" id="2.60.40.10">
    <property type="entry name" value="Immunoglobulins"/>
    <property type="match status" value="2"/>
</dbReference>
<name>A0A841HS93_9GAMM</name>
<dbReference type="PROSITE" id="PS50835">
    <property type="entry name" value="IG_LIKE"/>
    <property type="match status" value="1"/>
</dbReference>
<dbReference type="Gene3D" id="2.60.120.200">
    <property type="match status" value="1"/>
</dbReference>
<evidence type="ECO:0000259" key="3">
    <source>
        <dbReference type="PROSITE" id="PS50835"/>
    </source>
</evidence>
<dbReference type="RefSeq" id="WP_184335644.1">
    <property type="nucleotide sequence ID" value="NZ_JACHHZ010000007.1"/>
</dbReference>
<dbReference type="InterPro" id="IPR013320">
    <property type="entry name" value="ConA-like_dom_sf"/>
</dbReference>
<dbReference type="SUPFAM" id="SSF48726">
    <property type="entry name" value="Immunoglobulin"/>
    <property type="match status" value="1"/>
</dbReference>
<reference evidence="4 5" key="1">
    <citation type="submission" date="2020-08" db="EMBL/GenBank/DDBJ databases">
        <title>Genomic Encyclopedia of Type Strains, Phase IV (KMG-IV): sequencing the most valuable type-strain genomes for metagenomic binning, comparative biology and taxonomic classification.</title>
        <authorList>
            <person name="Goeker M."/>
        </authorList>
    </citation>
    <scope>NUCLEOTIDE SEQUENCE [LARGE SCALE GENOMIC DNA]</scope>
    <source>
        <strain evidence="4 5">DSM 26723</strain>
    </source>
</reference>
<dbReference type="SMART" id="SM00409">
    <property type="entry name" value="IG"/>
    <property type="match status" value="1"/>
</dbReference>
<dbReference type="InterPro" id="IPR011042">
    <property type="entry name" value="6-blade_b-propeller_TolB-like"/>
</dbReference>
<dbReference type="GO" id="GO:0016020">
    <property type="term" value="C:membrane"/>
    <property type="evidence" value="ECO:0007669"/>
    <property type="project" value="InterPro"/>
</dbReference>
<feature type="compositionally biased region" description="Polar residues" evidence="1">
    <location>
        <begin position="665"/>
        <end position="676"/>
    </location>
</feature>
<dbReference type="PROSITE" id="PS50060">
    <property type="entry name" value="MAM_2"/>
    <property type="match status" value="1"/>
</dbReference>
<dbReference type="InterPro" id="IPR011041">
    <property type="entry name" value="Quinoprot_gluc/sorb_DH_b-prop"/>
</dbReference>
<dbReference type="InterPro" id="IPR007110">
    <property type="entry name" value="Ig-like_dom"/>
</dbReference>
<keyword evidence="5" id="KW-1185">Reference proteome</keyword>
<dbReference type="InterPro" id="IPR036179">
    <property type="entry name" value="Ig-like_dom_sf"/>
</dbReference>
<dbReference type="Proteomes" id="UP000588068">
    <property type="component" value="Unassembled WGS sequence"/>
</dbReference>
<dbReference type="Pfam" id="PF07679">
    <property type="entry name" value="I-set"/>
    <property type="match status" value="1"/>
</dbReference>
<dbReference type="InterPro" id="IPR003599">
    <property type="entry name" value="Ig_sub"/>
</dbReference>
<dbReference type="InterPro" id="IPR000998">
    <property type="entry name" value="MAM_dom"/>
</dbReference>
<dbReference type="InterPro" id="IPR013783">
    <property type="entry name" value="Ig-like_fold"/>
</dbReference>
<evidence type="ECO:0000313" key="5">
    <source>
        <dbReference type="Proteomes" id="UP000588068"/>
    </source>
</evidence>
<feature type="region of interest" description="Disordered" evidence="1">
    <location>
        <begin position="665"/>
        <end position="696"/>
    </location>
</feature>
<feature type="domain" description="MAM" evidence="2">
    <location>
        <begin position="655"/>
        <end position="832"/>
    </location>
</feature>